<evidence type="ECO:0000313" key="1">
    <source>
        <dbReference type="EMBL" id="KAF2680322.1"/>
    </source>
</evidence>
<gene>
    <name evidence="1" type="ORF">K458DRAFT_93727</name>
</gene>
<proteinExistence type="predicted"/>
<evidence type="ECO:0000313" key="2">
    <source>
        <dbReference type="Proteomes" id="UP000799291"/>
    </source>
</evidence>
<dbReference type="Proteomes" id="UP000799291">
    <property type="component" value="Unassembled WGS sequence"/>
</dbReference>
<organism evidence="1 2">
    <name type="scientific">Lentithecium fluviatile CBS 122367</name>
    <dbReference type="NCBI Taxonomy" id="1168545"/>
    <lineage>
        <taxon>Eukaryota</taxon>
        <taxon>Fungi</taxon>
        <taxon>Dikarya</taxon>
        <taxon>Ascomycota</taxon>
        <taxon>Pezizomycotina</taxon>
        <taxon>Dothideomycetes</taxon>
        <taxon>Pleosporomycetidae</taxon>
        <taxon>Pleosporales</taxon>
        <taxon>Massarineae</taxon>
        <taxon>Lentitheciaceae</taxon>
        <taxon>Lentithecium</taxon>
    </lineage>
</organism>
<name>A0A6G1IQ24_9PLEO</name>
<dbReference type="AlphaFoldDB" id="A0A6G1IQ24"/>
<dbReference type="EMBL" id="MU005597">
    <property type="protein sequence ID" value="KAF2680322.1"/>
    <property type="molecule type" value="Genomic_DNA"/>
</dbReference>
<keyword evidence="2" id="KW-1185">Reference proteome</keyword>
<accession>A0A6G1IQ24</accession>
<sequence length="102" mass="11749">MLPLLAFSLVPRYIAGHFPSVASLPCYLVAEKSVVRHACGTSSFFTSLPSHNFFFLLSIAQNDDSFSHCYFRNGEEITDHVYPYRTGRHSMCYDRRYDNNDE</sequence>
<reference evidence="1" key="1">
    <citation type="journal article" date="2020" name="Stud. Mycol.">
        <title>101 Dothideomycetes genomes: a test case for predicting lifestyles and emergence of pathogens.</title>
        <authorList>
            <person name="Haridas S."/>
            <person name="Albert R."/>
            <person name="Binder M."/>
            <person name="Bloem J."/>
            <person name="Labutti K."/>
            <person name="Salamov A."/>
            <person name="Andreopoulos B."/>
            <person name="Baker S."/>
            <person name="Barry K."/>
            <person name="Bills G."/>
            <person name="Bluhm B."/>
            <person name="Cannon C."/>
            <person name="Castanera R."/>
            <person name="Culley D."/>
            <person name="Daum C."/>
            <person name="Ezra D."/>
            <person name="Gonzalez J."/>
            <person name="Henrissat B."/>
            <person name="Kuo A."/>
            <person name="Liang C."/>
            <person name="Lipzen A."/>
            <person name="Lutzoni F."/>
            <person name="Magnuson J."/>
            <person name="Mondo S."/>
            <person name="Nolan M."/>
            <person name="Ohm R."/>
            <person name="Pangilinan J."/>
            <person name="Park H.-J."/>
            <person name="Ramirez L."/>
            <person name="Alfaro M."/>
            <person name="Sun H."/>
            <person name="Tritt A."/>
            <person name="Yoshinaga Y."/>
            <person name="Zwiers L.-H."/>
            <person name="Turgeon B."/>
            <person name="Goodwin S."/>
            <person name="Spatafora J."/>
            <person name="Crous P."/>
            <person name="Grigoriev I."/>
        </authorList>
    </citation>
    <scope>NUCLEOTIDE SEQUENCE</scope>
    <source>
        <strain evidence="1">CBS 122367</strain>
    </source>
</reference>
<protein>
    <submittedName>
        <fullName evidence="1">Uncharacterized protein</fullName>
    </submittedName>
</protein>